<dbReference type="GO" id="GO:0008137">
    <property type="term" value="F:NADH dehydrogenase (ubiquinone) activity"/>
    <property type="evidence" value="ECO:0007669"/>
    <property type="project" value="UniProtKB-EC"/>
</dbReference>
<feature type="transmembrane region" description="Helical" evidence="16">
    <location>
        <begin position="374"/>
        <end position="397"/>
    </location>
</feature>
<comment type="subcellular location">
    <subcellularLocation>
        <location evidence="1">Mitochondrion inner membrane</location>
        <topology evidence="1">Multi-pass membrane protein</topology>
    </subcellularLocation>
</comment>
<dbReference type="PANTHER" id="PTHR42829">
    <property type="entry name" value="NADH-UBIQUINONE OXIDOREDUCTASE CHAIN 5"/>
    <property type="match status" value="1"/>
</dbReference>
<feature type="transmembrane region" description="Helical" evidence="16">
    <location>
        <begin position="454"/>
        <end position="477"/>
    </location>
</feature>
<reference evidence="20" key="1">
    <citation type="journal article" date="2018" name="Mol. Phylogenet. Evol.">
        <title>Phylogeny, evolution and mitochondrial gene order rearrangement in scale worms (Aphroditiformia, Annelida).</title>
        <authorList>
            <person name="Zhang Y."/>
            <person name="Sun J."/>
            <person name="Rouse G.W."/>
            <person name="Wiklund H."/>
            <person name="Pleijel F."/>
            <person name="Watanabe H.K."/>
            <person name="Chen C."/>
            <person name="Qian P.-Y."/>
            <person name="Qiu J.-W."/>
        </authorList>
    </citation>
    <scope>NUCLEOTIDE SEQUENCE</scope>
</reference>
<dbReference type="PRINTS" id="PR01434">
    <property type="entry name" value="NADHDHGNASE5"/>
</dbReference>
<evidence type="ECO:0000256" key="8">
    <source>
        <dbReference type="ARBA" id="ARBA00022967"/>
    </source>
</evidence>
<comment type="similarity">
    <text evidence="16">Belongs to the complex I subunit 5 family.</text>
</comment>
<evidence type="ECO:0000256" key="6">
    <source>
        <dbReference type="ARBA" id="ARBA00022692"/>
    </source>
</evidence>
<organism evidence="20">
    <name type="scientific">Laetmonice producta</name>
    <dbReference type="NCBI Taxonomy" id="2153329"/>
    <lineage>
        <taxon>Eukaryota</taxon>
        <taxon>Metazoa</taxon>
        <taxon>Spiralia</taxon>
        <taxon>Lophotrochozoa</taxon>
        <taxon>Annelida</taxon>
        <taxon>Polychaeta</taxon>
        <taxon>Errantia</taxon>
        <taxon>Phyllodocida</taxon>
        <taxon>Aphroditidae</taxon>
        <taxon>Laetmonice</taxon>
    </lineage>
</organism>
<evidence type="ECO:0000256" key="1">
    <source>
        <dbReference type="ARBA" id="ARBA00004448"/>
    </source>
</evidence>
<evidence type="ECO:0000259" key="19">
    <source>
        <dbReference type="Pfam" id="PF06455"/>
    </source>
</evidence>
<feature type="transmembrane region" description="Helical" evidence="16">
    <location>
        <begin position="334"/>
        <end position="354"/>
    </location>
</feature>
<keyword evidence="6 16" id="KW-0812">Transmembrane</keyword>
<evidence type="ECO:0000256" key="7">
    <source>
        <dbReference type="ARBA" id="ARBA00022792"/>
    </source>
</evidence>
<feature type="transmembrane region" description="Helical" evidence="16">
    <location>
        <begin position="417"/>
        <end position="442"/>
    </location>
</feature>
<gene>
    <name evidence="20" type="primary">ND5</name>
</gene>
<dbReference type="PANTHER" id="PTHR42829:SF2">
    <property type="entry name" value="NADH-UBIQUINONE OXIDOREDUCTASE CHAIN 5"/>
    <property type="match status" value="1"/>
</dbReference>
<keyword evidence="10 16" id="KW-1133">Transmembrane helix</keyword>
<feature type="transmembrane region" description="Helical" evidence="16">
    <location>
        <begin position="212"/>
        <end position="231"/>
    </location>
</feature>
<evidence type="ECO:0000256" key="4">
    <source>
        <dbReference type="ARBA" id="ARBA00022448"/>
    </source>
</evidence>
<evidence type="ECO:0000256" key="13">
    <source>
        <dbReference type="ARBA" id="ARBA00023128"/>
    </source>
</evidence>
<keyword evidence="12 16" id="KW-0830">Ubiquinone</keyword>
<feature type="transmembrane region" description="Helical" evidence="16">
    <location>
        <begin position="489"/>
        <end position="506"/>
    </location>
</feature>
<evidence type="ECO:0000256" key="12">
    <source>
        <dbReference type="ARBA" id="ARBA00023075"/>
    </source>
</evidence>
<keyword evidence="14 16" id="KW-0472">Membrane</keyword>
<feature type="transmembrane region" description="Helical" evidence="16">
    <location>
        <begin position="300"/>
        <end position="318"/>
    </location>
</feature>
<comment type="catalytic activity">
    <reaction evidence="15 16">
        <text>a ubiquinone + NADH + 5 H(+)(in) = a ubiquinol + NAD(+) + 4 H(+)(out)</text>
        <dbReference type="Rhea" id="RHEA:29091"/>
        <dbReference type="Rhea" id="RHEA-COMP:9565"/>
        <dbReference type="Rhea" id="RHEA-COMP:9566"/>
        <dbReference type="ChEBI" id="CHEBI:15378"/>
        <dbReference type="ChEBI" id="CHEBI:16389"/>
        <dbReference type="ChEBI" id="CHEBI:17976"/>
        <dbReference type="ChEBI" id="CHEBI:57540"/>
        <dbReference type="ChEBI" id="CHEBI:57945"/>
        <dbReference type="EC" id="7.1.1.2"/>
    </reaction>
</comment>
<dbReference type="GO" id="GO:0005743">
    <property type="term" value="C:mitochondrial inner membrane"/>
    <property type="evidence" value="ECO:0007669"/>
    <property type="project" value="UniProtKB-SubCell"/>
</dbReference>
<evidence type="ECO:0000256" key="16">
    <source>
        <dbReference type="RuleBase" id="RU003404"/>
    </source>
</evidence>
<feature type="transmembrane region" description="Helical" evidence="16">
    <location>
        <begin position="47"/>
        <end position="68"/>
    </location>
</feature>
<feature type="transmembrane region" description="Helical" evidence="16">
    <location>
        <begin position="243"/>
        <end position="261"/>
    </location>
</feature>
<dbReference type="EMBL" id="KY753833">
    <property type="protein sequence ID" value="AVW86171.1"/>
    <property type="molecule type" value="Genomic_DNA"/>
</dbReference>
<evidence type="ECO:0000256" key="3">
    <source>
        <dbReference type="ARBA" id="ARBA00021096"/>
    </source>
</evidence>
<feature type="transmembrane region" description="Helical" evidence="16">
    <location>
        <begin position="88"/>
        <end position="105"/>
    </location>
</feature>
<dbReference type="Pfam" id="PF06455">
    <property type="entry name" value="NADH5_C"/>
    <property type="match status" value="1"/>
</dbReference>
<keyword evidence="9" id="KW-0249">Electron transport</keyword>
<feature type="domain" description="NADH-Ubiquinone oxidoreductase (complex I) chain 5 N-terminal" evidence="18">
    <location>
        <begin position="41"/>
        <end position="88"/>
    </location>
</feature>
<evidence type="ECO:0000259" key="18">
    <source>
        <dbReference type="Pfam" id="PF00662"/>
    </source>
</evidence>
<dbReference type="InterPro" id="IPR010934">
    <property type="entry name" value="NADH_DH_su5_C"/>
</dbReference>
<keyword evidence="4 16" id="KW-0813">Transport</keyword>
<feature type="domain" description="NADH:quinone oxidoreductase/Mrp antiporter transmembrane" evidence="17">
    <location>
        <begin position="107"/>
        <end position="385"/>
    </location>
</feature>
<evidence type="ECO:0000256" key="2">
    <source>
        <dbReference type="ARBA" id="ARBA00012944"/>
    </source>
</evidence>
<keyword evidence="8" id="KW-1278">Translocase</keyword>
<dbReference type="GO" id="GO:0015990">
    <property type="term" value="P:electron transport coupled proton transport"/>
    <property type="evidence" value="ECO:0007669"/>
    <property type="project" value="TreeGrafter"/>
</dbReference>
<evidence type="ECO:0000259" key="17">
    <source>
        <dbReference type="Pfam" id="PF00361"/>
    </source>
</evidence>
<accession>A0A343W6E9</accession>
<feature type="transmembrane region" description="Helical" evidence="16">
    <location>
        <begin position="6"/>
        <end position="26"/>
    </location>
</feature>
<feature type="transmembrane region" description="Helical" evidence="16">
    <location>
        <begin position="112"/>
        <end position="130"/>
    </location>
</feature>
<dbReference type="InterPro" id="IPR003945">
    <property type="entry name" value="NU5C-like"/>
</dbReference>
<feature type="domain" description="NADH dehydrogenase subunit 5 C-terminal" evidence="19">
    <location>
        <begin position="389"/>
        <end position="564"/>
    </location>
</feature>
<name>A0A343W6E9_9ANNE</name>
<evidence type="ECO:0000256" key="11">
    <source>
        <dbReference type="ARBA" id="ARBA00023027"/>
    </source>
</evidence>
<dbReference type="EC" id="7.1.1.2" evidence="2 16"/>
<dbReference type="AlphaFoldDB" id="A0A343W6E9"/>
<dbReference type="GO" id="GO:0042773">
    <property type="term" value="P:ATP synthesis coupled electron transport"/>
    <property type="evidence" value="ECO:0007669"/>
    <property type="project" value="InterPro"/>
</dbReference>
<dbReference type="InterPro" id="IPR001750">
    <property type="entry name" value="ND/Mrp_TM"/>
</dbReference>
<evidence type="ECO:0000256" key="15">
    <source>
        <dbReference type="ARBA" id="ARBA00049551"/>
    </source>
</evidence>
<evidence type="ECO:0000313" key="20">
    <source>
        <dbReference type="EMBL" id="AVW86171.1"/>
    </source>
</evidence>
<protein>
    <recommendedName>
        <fullName evidence="3 16">NADH-ubiquinone oxidoreductase chain 5</fullName>
        <ecNumber evidence="2 16">7.1.1.2</ecNumber>
    </recommendedName>
</protein>
<dbReference type="Pfam" id="PF00662">
    <property type="entry name" value="Proton_antipo_N"/>
    <property type="match status" value="1"/>
</dbReference>
<sequence length="565" mass="63855">MSHFPYMYSKLLFFTMPWMLILFMFFSQQNLTMFIQWSIMKCNSTNICLPLILDSTGIMFSTTVLFISANVMMFSSEYMKNDMYLQRFSHLVMLFILSMNFLIYIPHLMCMLLGWDGLGITSFILVIYYQNPKSLAAGMITALMNRIGDVMILLSITIMLNIGHWNIMSMWQDKNFMYMMMMIMLAAMTKSAQIPFSSWLPAAMAAPTPVSALVHSSTLVTAGVFLLIRFFPALSTINKFCQTLLIIASITMLMAGSAAMFECDLKKIIALSTLSQLGIMMASLGLSLPSLAMFHLITHALFKALLFLCAGSLIHFHYHSQDLRSVGNIFKSNPLLLSCMLIANLALCGTPFMAGFYSKDLILETSSFDPTNSIILIMFFLATGLTTMYSTRLSLTIMWTASSSNPFLYTLDNLPRMIYPMILLATGAIMGGATISWVSFSLINEPFINSYLKLWPLCISIFSLILAWNLTASLSMFPTNLYLYSLNTSMWFLTPCMAQGIMYTPLKKSLLLLKIIDQGWIELKTSQGIFKLMNKTSNLILTPQSMMITINMSFMFIFMMFITIT</sequence>
<feature type="transmembrane region" description="Helical" evidence="16">
    <location>
        <begin position="175"/>
        <end position="192"/>
    </location>
</feature>
<keyword evidence="5" id="KW-0679">Respiratory chain</keyword>
<keyword evidence="13 16" id="KW-0496">Mitochondrion</keyword>
<keyword evidence="11 16" id="KW-0520">NAD</keyword>
<feature type="transmembrane region" description="Helical" evidence="16">
    <location>
        <begin position="150"/>
        <end position="168"/>
    </location>
</feature>
<evidence type="ECO:0000256" key="14">
    <source>
        <dbReference type="ARBA" id="ARBA00023136"/>
    </source>
</evidence>
<dbReference type="InterPro" id="IPR001516">
    <property type="entry name" value="Proton_antipo_N"/>
</dbReference>
<comment type="function">
    <text evidence="16">Core subunit of the mitochondrial membrane respiratory chain NADH dehydrogenase (Complex I) which catalyzes electron transfer from NADH through the respiratory chain, using ubiquinone as an electron acceptor. Essential for the catalytic activity and assembly of complex I.</text>
</comment>
<dbReference type="Pfam" id="PF00361">
    <property type="entry name" value="Proton_antipo_M"/>
    <property type="match status" value="1"/>
</dbReference>
<evidence type="ECO:0000256" key="5">
    <source>
        <dbReference type="ARBA" id="ARBA00022660"/>
    </source>
</evidence>
<dbReference type="GO" id="GO:0003954">
    <property type="term" value="F:NADH dehydrogenase activity"/>
    <property type="evidence" value="ECO:0007669"/>
    <property type="project" value="TreeGrafter"/>
</dbReference>
<geneLocation type="mitochondrion" evidence="20"/>
<evidence type="ECO:0000256" key="9">
    <source>
        <dbReference type="ARBA" id="ARBA00022982"/>
    </source>
</evidence>
<feature type="transmembrane region" description="Helical" evidence="16">
    <location>
        <begin position="539"/>
        <end position="564"/>
    </location>
</feature>
<proteinExistence type="inferred from homology"/>
<evidence type="ECO:0000256" key="10">
    <source>
        <dbReference type="ARBA" id="ARBA00022989"/>
    </source>
</evidence>
<keyword evidence="7" id="KW-0999">Mitochondrion inner membrane</keyword>